<evidence type="ECO:0000259" key="13">
    <source>
        <dbReference type="SMART" id="SM00478"/>
    </source>
</evidence>
<comment type="cofactor">
    <cofactor evidence="12">
        <name>[4Fe-4S] cluster</name>
        <dbReference type="ChEBI" id="CHEBI:49883"/>
    </cofactor>
    <text evidence="12">Binds 1 [4Fe-4S] cluster.</text>
</comment>
<dbReference type="InterPro" id="IPR005759">
    <property type="entry name" value="Nth"/>
</dbReference>
<dbReference type="Pfam" id="PF00730">
    <property type="entry name" value="HhH-GPD"/>
    <property type="match status" value="1"/>
</dbReference>
<dbReference type="PIRSF" id="PIRSF001435">
    <property type="entry name" value="Nth"/>
    <property type="match status" value="1"/>
</dbReference>
<dbReference type="GO" id="GO:0046872">
    <property type="term" value="F:metal ion binding"/>
    <property type="evidence" value="ECO:0007669"/>
    <property type="project" value="UniProtKB-KW"/>
</dbReference>
<dbReference type="GO" id="GO:0140078">
    <property type="term" value="F:class I DNA-(apurinic or apyrimidinic site) endonuclease activity"/>
    <property type="evidence" value="ECO:0007669"/>
    <property type="project" value="UniProtKB-EC"/>
</dbReference>
<evidence type="ECO:0000256" key="3">
    <source>
        <dbReference type="ARBA" id="ARBA00022723"/>
    </source>
</evidence>
<keyword evidence="6 12" id="KW-0408">Iron</keyword>
<dbReference type="AlphaFoldDB" id="A0A1F5KF62"/>
<dbReference type="NCBIfam" id="TIGR01083">
    <property type="entry name" value="nth"/>
    <property type="match status" value="1"/>
</dbReference>
<feature type="binding site" evidence="12">
    <location>
        <position position="196"/>
    </location>
    <ligand>
        <name>[4Fe-4S] cluster</name>
        <dbReference type="ChEBI" id="CHEBI:49883"/>
    </ligand>
</feature>
<dbReference type="PANTHER" id="PTHR10359:SF18">
    <property type="entry name" value="ENDONUCLEASE III"/>
    <property type="match status" value="1"/>
</dbReference>
<keyword evidence="10 12" id="KW-0456">Lyase</keyword>
<comment type="catalytic activity">
    <reaction evidence="12">
        <text>2'-deoxyribonucleotide-(2'-deoxyribose 5'-phosphate)-2'-deoxyribonucleotide-DNA = a 3'-end 2'-deoxyribonucleotide-(2,3-dehydro-2,3-deoxyribose 5'-phosphate)-DNA + a 5'-end 5'-phospho-2'-deoxyribonucleoside-DNA + H(+)</text>
        <dbReference type="Rhea" id="RHEA:66592"/>
        <dbReference type="Rhea" id="RHEA-COMP:13180"/>
        <dbReference type="Rhea" id="RHEA-COMP:16897"/>
        <dbReference type="Rhea" id="RHEA-COMP:17067"/>
        <dbReference type="ChEBI" id="CHEBI:15378"/>
        <dbReference type="ChEBI" id="CHEBI:136412"/>
        <dbReference type="ChEBI" id="CHEBI:157695"/>
        <dbReference type="ChEBI" id="CHEBI:167181"/>
        <dbReference type="EC" id="4.2.99.18"/>
    </reaction>
</comment>
<evidence type="ECO:0000256" key="7">
    <source>
        <dbReference type="ARBA" id="ARBA00023014"/>
    </source>
</evidence>
<name>A0A1F5KF62_9BACT</name>
<feature type="binding site" evidence="12">
    <location>
        <position position="199"/>
    </location>
    <ligand>
        <name>[4Fe-4S] cluster</name>
        <dbReference type="ChEBI" id="CHEBI:49883"/>
    </ligand>
</feature>
<evidence type="ECO:0000313" key="15">
    <source>
        <dbReference type="Proteomes" id="UP000176527"/>
    </source>
</evidence>
<keyword evidence="7 12" id="KW-0411">Iron-sulfur</keyword>
<evidence type="ECO:0000256" key="11">
    <source>
        <dbReference type="ARBA" id="ARBA00023295"/>
    </source>
</evidence>
<dbReference type="SUPFAM" id="SSF48150">
    <property type="entry name" value="DNA-glycosylase"/>
    <property type="match status" value="1"/>
</dbReference>
<dbReference type="GO" id="GO:0003677">
    <property type="term" value="F:DNA binding"/>
    <property type="evidence" value="ECO:0007669"/>
    <property type="project" value="UniProtKB-UniRule"/>
</dbReference>
<comment type="function">
    <text evidence="12">DNA repair enzyme that has both DNA N-glycosylase activity and AP-lyase activity. The DNA N-glycosylase activity releases various damaged pyrimidines from DNA by cleaving the N-glycosidic bond, leaving an AP (apurinic/apyrimidinic) site. The AP-lyase activity cleaves the phosphodiester bond 3' to the AP site by a beta-elimination, leaving a 3'-terminal unsaturated sugar and a product with a terminal 5'-phosphate.</text>
</comment>
<dbReference type="Gene3D" id="1.10.1670.10">
    <property type="entry name" value="Helix-hairpin-Helix base-excision DNA repair enzymes (C-terminal)"/>
    <property type="match status" value="1"/>
</dbReference>
<evidence type="ECO:0000256" key="5">
    <source>
        <dbReference type="ARBA" id="ARBA00022801"/>
    </source>
</evidence>
<keyword evidence="14" id="KW-0540">Nuclease</keyword>
<evidence type="ECO:0000313" key="14">
    <source>
        <dbReference type="EMBL" id="OGE39251.1"/>
    </source>
</evidence>
<evidence type="ECO:0000256" key="12">
    <source>
        <dbReference type="HAMAP-Rule" id="MF_00942"/>
    </source>
</evidence>
<keyword evidence="9 12" id="KW-0234">DNA repair</keyword>
<proteinExistence type="inferred from homology"/>
<evidence type="ECO:0000256" key="8">
    <source>
        <dbReference type="ARBA" id="ARBA00023125"/>
    </source>
</evidence>
<dbReference type="CDD" id="cd00056">
    <property type="entry name" value="ENDO3c"/>
    <property type="match status" value="1"/>
</dbReference>
<dbReference type="Gene3D" id="1.10.340.30">
    <property type="entry name" value="Hypothetical protein, domain 2"/>
    <property type="match status" value="1"/>
</dbReference>
<dbReference type="EMBL" id="MFDE01000003">
    <property type="protein sequence ID" value="OGE39251.1"/>
    <property type="molecule type" value="Genomic_DNA"/>
</dbReference>
<evidence type="ECO:0000256" key="6">
    <source>
        <dbReference type="ARBA" id="ARBA00023004"/>
    </source>
</evidence>
<dbReference type="PANTHER" id="PTHR10359">
    <property type="entry name" value="A/G-SPECIFIC ADENINE GLYCOSYLASE/ENDONUCLEASE III"/>
    <property type="match status" value="1"/>
</dbReference>
<sequence>MTRKERALEIIKRLHKVYPNAKIALNFKNSYELLIATILSAQATDVSVNLATPALFKEFPSPEALAKAEVSEIDKFIAKINFHTNKAKMIKKTSQMLVDNFNGRVPDNMKDLISLSGVARKGANVVLGSAFNKAEGIVVDTHMIRLSNKLGLTDSKDPVKIEKDLMKIIPKEHWIDLPLMLILHGRQMCTARTHTCNNCPLGNLCPDAS</sequence>
<comment type="caution">
    <text evidence="14">The sequence shown here is derived from an EMBL/GenBank/DDBJ whole genome shotgun (WGS) entry which is preliminary data.</text>
</comment>
<evidence type="ECO:0000256" key="2">
    <source>
        <dbReference type="ARBA" id="ARBA00022485"/>
    </source>
</evidence>
<comment type="similarity">
    <text evidence="1 12">Belongs to the Nth/MutY family.</text>
</comment>
<dbReference type="FunFam" id="1.10.340.30:FF:000001">
    <property type="entry name" value="Endonuclease III"/>
    <property type="match status" value="1"/>
</dbReference>
<dbReference type="InterPro" id="IPR023170">
    <property type="entry name" value="HhH_base_excis_C"/>
</dbReference>
<evidence type="ECO:0000256" key="4">
    <source>
        <dbReference type="ARBA" id="ARBA00022763"/>
    </source>
</evidence>
<organism evidence="14 15">
    <name type="scientific">Candidatus Daviesbacteria bacterium RIFCSPHIGHO2_12_FULL_37_11</name>
    <dbReference type="NCBI Taxonomy" id="1797777"/>
    <lineage>
        <taxon>Bacteria</taxon>
        <taxon>Candidatus Daviesiibacteriota</taxon>
    </lineage>
</organism>
<keyword evidence="8 12" id="KW-0238">DNA-binding</keyword>
<protein>
    <recommendedName>
        <fullName evidence="12">Endonuclease III</fullName>
        <ecNumber evidence="12">4.2.99.18</ecNumber>
    </recommendedName>
    <alternativeName>
        <fullName evidence="12">DNA-(apurinic or apyrimidinic site) lyase</fullName>
    </alternativeName>
</protein>
<reference evidence="14 15" key="1">
    <citation type="journal article" date="2016" name="Nat. Commun.">
        <title>Thousands of microbial genomes shed light on interconnected biogeochemical processes in an aquifer system.</title>
        <authorList>
            <person name="Anantharaman K."/>
            <person name="Brown C.T."/>
            <person name="Hug L.A."/>
            <person name="Sharon I."/>
            <person name="Castelle C.J."/>
            <person name="Probst A.J."/>
            <person name="Thomas B.C."/>
            <person name="Singh A."/>
            <person name="Wilkins M.J."/>
            <person name="Karaoz U."/>
            <person name="Brodie E.L."/>
            <person name="Williams K.H."/>
            <person name="Hubbard S.S."/>
            <person name="Banfield J.F."/>
        </authorList>
    </citation>
    <scope>NUCLEOTIDE SEQUENCE [LARGE SCALE GENOMIC DNA]</scope>
</reference>
<keyword evidence="14" id="KW-0255">Endonuclease</keyword>
<dbReference type="SMART" id="SM00478">
    <property type="entry name" value="ENDO3c"/>
    <property type="match status" value="1"/>
</dbReference>
<keyword evidence="5 12" id="KW-0378">Hydrolase</keyword>
<dbReference type="HAMAP" id="MF_00942">
    <property type="entry name" value="Nth"/>
    <property type="match status" value="1"/>
</dbReference>
<evidence type="ECO:0000256" key="9">
    <source>
        <dbReference type="ARBA" id="ARBA00023204"/>
    </source>
</evidence>
<feature type="binding site" evidence="12">
    <location>
        <position position="205"/>
    </location>
    <ligand>
        <name>[4Fe-4S] cluster</name>
        <dbReference type="ChEBI" id="CHEBI:49883"/>
    </ligand>
</feature>
<feature type="binding site" evidence="12">
    <location>
        <position position="189"/>
    </location>
    <ligand>
        <name>[4Fe-4S] cluster</name>
        <dbReference type="ChEBI" id="CHEBI:49883"/>
    </ligand>
</feature>
<keyword evidence="3 12" id="KW-0479">Metal-binding</keyword>
<dbReference type="InterPro" id="IPR004036">
    <property type="entry name" value="Endonuclease-III-like_CS2"/>
</dbReference>
<keyword evidence="2 12" id="KW-0004">4Fe-4S</keyword>
<evidence type="ECO:0000256" key="10">
    <source>
        <dbReference type="ARBA" id="ARBA00023239"/>
    </source>
</evidence>
<dbReference type="FunFam" id="1.10.1670.10:FF:000001">
    <property type="entry name" value="Endonuclease III"/>
    <property type="match status" value="1"/>
</dbReference>
<dbReference type="InterPro" id="IPR003265">
    <property type="entry name" value="HhH-GPD_domain"/>
</dbReference>
<dbReference type="EC" id="4.2.99.18" evidence="12"/>
<evidence type="ECO:0000256" key="1">
    <source>
        <dbReference type="ARBA" id="ARBA00008343"/>
    </source>
</evidence>
<dbReference type="GO" id="GO:0019104">
    <property type="term" value="F:DNA N-glycosylase activity"/>
    <property type="evidence" value="ECO:0007669"/>
    <property type="project" value="UniProtKB-UniRule"/>
</dbReference>
<accession>A0A1F5KF62</accession>
<dbReference type="GO" id="GO:0051539">
    <property type="term" value="F:4 iron, 4 sulfur cluster binding"/>
    <property type="evidence" value="ECO:0007669"/>
    <property type="project" value="UniProtKB-UniRule"/>
</dbReference>
<gene>
    <name evidence="12" type="primary">nth</name>
    <name evidence="14" type="ORF">A3F00_04160</name>
</gene>
<keyword evidence="11 12" id="KW-0326">Glycosidase</keyword>
<dbReference type="Proteomes" id="UP000176527">
    <property type="component" value="Unassembled WGS sequence"/>
</dbReference>
<dbReference type="InterPro" id="IPR011257">
    <property type="entry name" value="DNA_glycosylase"/>
</dbReference>
<keyword evidence="4 12" id="KW-0227">DNA damage</keyword>
<dbReference type="PROSITE" id="PS01155">
    <property type="entry name" value="ENDONUCLEASE_III_2"/>
    <property type="match status" value="1"/>
</dbReference>
<feature type="domain" description="HhH-GPD" evidence="13">
    <location>
        <begin position="39"/>
        <end position="187"/>
    </location>
</feature>
<dbReference type="GO" id="GO:0006285">
    <property type="term" value="P:base-excision repair, AP site formation"/>
    <property type="evidence" value="ECO:0007669"/>
    <property type="project" value="TreeGrafter"/>
</dbReference>